<accession>A0A0F9BID3</accession>
<reference evidence="1" key="1">
    <citation type="journal article" date="2015" name="Nature">
        <title>Complex archaea that bridge the gap between prokaryotes and eukaryotes.</title>
        <authorList>
            <person name="Spang A."/>
            <person name="Saw J.H."/>
            <person name="Jorgensen S.L."/>
            <person name="Zaremba-Niedzwiedzka K."/>
            <person name="Martijn J."/>
            <person name="Lind A.E."/>
            <person name="van Eijk R."/>
            <person name="Schleper C."/>
            <person name="Guy L."/>
            <person name="Ettema T.J."/>
        </authorList>
    </citation>
    <scope>NUCLEOTIDE SEQUENCE</scope>
</reference>
<comment type="caution">
    <text evidence="1">The sequence shown here is derived from an EMBL/GenBank/DDBJ whole genome shotgun (WGS) entry which is preliminary data.</text>
</comment>
<name>A0A0F9BID3_9ZZZZ</name>
<sequence length="41" mass="4544">MTVKAICLTHKTPISIRGIVYMADNCEILVIEEPKQGAQND</sequence>
<protein>
    <submittedName>
        <fullName evidence="1">Uncharacterized protein</fullName>
    </submittedName>
</protein>
<organism evidence="1">
    <name type="scientific">marine sediment metagenome</name>
    <dbReference type="NCBI Taxonomy" id="412755"/>
    <lineage>
        <taxon>unclassified sequences</taxon>
        <taxon>metagenomes</taxon>
        <taxon>ecological metagenomes</taxon>
    </lineage>
</organism>
<dbReference type="EMBL" id="LAZR01051901">
    <property type="protein sequence ID" value="KKK84151.1"/>
    <property type="molecule type" value="Genomic_DNA"/>
</dbReference>
<proteinExistence type="predicted"/>
<evidence type="ECO:0000313" key="1">
    <source>
        <dbReference type="EMBL" id="KKK84151.1"/>
    </source>
</evidence>
<dbReference type="AlphaFoldDB" id="A0A0F9BID3"/>
<gene>
    <name evidence="1" type="ORF">LCGC14_2786260</name>
</gene>